<accession>A0ACB8B962</accession>
<organism evidence="1 2">
    <name type="scientific">Leucogyrophana mollusca</name>
    <dbReference type="NCBI Taxonomy" id="85980"/>
    <lineage>
        <taxon>Eukaryota</taxon>
        <taxon>Fungi</taxon>
        <taxon>Dikarya</taxon>
        <taxon>Basidiomycota</taxon>
        <taxon>Agaricomycotina</taxon>
        <taxon>Agaricomycetes</taxon>
        <taxon>Agaricomycetidae</taxon>
        <taxon>Boletales</taxon>
        <taxon>Boletales incertae sedis</taxon>
        <taxon>Leucogyrophana</taxon>
    </lineage>
</organism>
<reference evidence="1" key="1">
    <citation type="journal article" date="2021" name="New Phytol.">
        <title>Evolutionary innovations through gain and loss of genes in the ectomycorrhizal Boletales.</title>
        <authorList>
            <person name="Wu G."/>
            <person name="Miyauchi S."/>
            <person name="Morin E."/>
            <person name="Kuo A."/>
            <person name="Drula E."/>
            <person name="Varga T."/>
            <person name="Kohler A."/>
            <person name="Feng B."/>
            <person name="Cao Y."/>
            <person name="Lipzen A."/>
            <person name="Daum C."/>
            <person name="Hundley H."/>
            <person name="Pangilinan J."/>
            <person name="Johnson J."/>
            <person name="Barry K."/>
            <person name="LaButti K."/>
            <person name="Ng V."/>
            <person name="Ahrendt S."/>
            <person name="Min B."/>
            <person name="Choi I.G."/>
            <person name="Park H."/>
            <person name="Plett J.M."/>
            <person name="Magnuson J."/>
            <person name="Spatafora J.W."/>
            <person name="Nagy L.G."/>
            <person name="Henrissat B."/>
            <person name="Grigoriev I.V."/>
            <person name="Yang Z.L."/>
            <person name="Xu J."/>
            <person name="Martin F.M."/>
        </authorList>
    </citation>
    <scope>NUCLEOTIDE SEQUENCE</scope>
    <source>
        <strain evidence="1">KUC20120723A-06</strain>
    </source>
</reference>
<evidence type="ECO:0000313" key="2">
    <source>
        <dbReference type="Proteomes" id="UP000790709"/>
    </source>
</evidence>
<gene>
    <name evidence="1" type="ORF">BV22DRAFT_1131511</name>
</gene>
<sequence>MSVVRGLYELARFHIFPSGITPIFCSCAWGLTMAAYRGGLPPSSLARDIVTYFLVSTLVHGANCVLNDILDRDIDRQEFLRTKNRPVAAGVISVFAAIVYMFALLAPCLLLLAYTDPLTFKLGLFGVFPLQALYPTMKRITNWPQLWLGLAMNWGCPVAWVYLLGNVDLRVPAALFVGSVCWTIVYDTIYACQDRKEDAKLRVGSTAVLFGNQLRPILAIFATVFVASLAYAGILNSQKLPYFLISVGGAAAHLGWQIGTLNPDDAKDCWKKFEAGGNLGYIVWGGMIADYVGLF</sequence>
<comment type="caution">
    <text evidence="1">The sequence shown here is derived from an EMBL/GenBank/DDBJ whole genome shotgun (WGS) entry which is preliminary data.</text>
</comment>
<dbReference type="Proteomes" id="UP000790709">
    <property type="component" value="Unassembled WGS sequence"/>
</dbReference>
<proteinExistence type="predicted"/>
<keyword evidence="2" id="KW-1185">Reference proteome</keyword>
<name>A0ACB8B962_9AGAM</name>
<dbReference type="EMBL" id="MU266488">
    <property type="protein sequence ID" value="KAH7922350.1"/>
    <property type="molecule type" value="Genomic_DNA"/>
</dbReference>
<evidence type="ECO:0000313" key="1">
    <source>
        <dbReference type="EMBL" id="KAH7922350.1"/>
    </source>
</evidence>
<protein>
    <submittedName>
        <fullName evidence="1">UbiA prenyltransferase</fullName>
    </submittedName>
</protein>